<dbReference type="EMBL" id="MU167283">
    <property type="protein sequence ID" value="KAG0145060.1"/>
    <property type="molecule type" value="Genomic_DNA"/>
</dbReference>
<organism evidence="2 3">
    <name type="scientific">Cronartium quercuum f. sp. fusiforme G11</name>
    <dbReference type="NCBI Taxonomy" id="708437"/>
    <lineage>
        <taxon>Eukaryota</taxon>
        <taxon>Fungi</taxon>
        <taxon>Dikarya</taxon>
        <taxon>Basidiomycota</taxon>
        <taxon>Pucciniomycotina</taxon>
        <taxon>Pucciniomycetes</taxon>
        <taxon>Pucciniales</taxon>
        <taxon>Coleosporiaceae</taxon>
        <taxon>Cronartium</taxon>
    </lineage>
</organism>
<name>A0A9P6TAX4_9BASI</name>
<keyword evidence="3" id="KW-1185">Reference proteome</keyword>
<evidence type="ECO:0000313" key="3">
    <source>
        <dbReference type="Proteomes" id="UP000886653"/>
    </source>
</evidence>
<reference evidence="2" key="1">
    <citation type="submission" date="2013-11" db="EMBL/GenBank/DDBJ databases">
        <title>Genome sequence of the fusiform rust pathogen reveals effectors for host alternation and coevolution with pine.</title>
        <authorList>
            <consortium name="DOE Joint Genome Institute"/>
            <person name="Smith K."/>
            <person name="Pendleton A."/>
            <person name="Kubisiak T."/>
            <person name="Anderson C."/>
            <person name="Salamov A."/>
            <person name="Aerts A."/>
            <person name="Riley R."/>
            <person name="Clum A."/>
            <person name="Lindquist E."/>
            <person name="Ence D."/>
            <person name="Campbell M."/>
            <person name="Kronenberg Z."/>
            <person name="Feau N."/>
            <person name="Dhillon B."/>
            <person name="Hamelin R."/>
            <person name="Burleigh J."/>
            <person name="Smith J."/>
            <person name="Yandell M."/>
            <person name="Nelson C."/>
            <person name="Grigoriev I."/>
            <person name="Davis J."/>
        </authorList>
    </citation>
    <scope>NUCLEOTIDE SEQUENCE</scope>
    <source>
        <strain evidence="2">G11</strain>
    </source>
</reference>
<proteinExistence type="predicted"/>
<evidence type="ECO:0000313" key="2">
    <source>
        <dbReference type="EMBL" id="KAG0145060.1"/>
    </source>
</evidence>
<dbReference type="AlphaFoldDB" id="A0A9P6TAX4"/>
<feature type="signal peptide" evidence="1">
    <location>
        <begin position="1"/>
        <end position="24"/>
    </location>
</feature>
<sequence>MMSSLFRTTIILLLCLSSMSPVLSPRPPPGPTCDRWSKLSESDWSCNNFATCKSCTKDAVTGKHCTYLTGSFSTLDCNRSYNYGSKKCNGYSCDSISGKKTCSNCSVH</sequence>
<protein>
    <submittedName>
        <fullName evidence="2">Uncharacterized protein</fullName>
    </submittedName>
</protein>
<dbReference type="Proteomes" id="UP000886653">
    <property type="component" value="Unassembled WGS sequence"/>
</dbReference>
<keyword evidence="1" id="KW-0732">Signal</keyword>
<evidence type="ECO:0000256" key="1">
    <source>
        <dbReference type="SAM" id="SignalP"/>
    </source>
</evidence>
<accession>A0A9P6TAX4</accession>
<feature type="chain" id="PRO_5040389773" evidence="1">
    <location>
        <begin position="25"/>
        <end position="108"/>
    </location>
</feature>
<gene>
    <name evidence="2" type="ORF">CROQUDRAFT_108064</name>
</gene>
<comment type="caution">
    <text evidence="2">The sequence shown here is derived from an EMBL/GenBank/DDBJ whole genome shotgun (WGS) entry which is preliminary data.</text>
</comment>